<gene>
    <name evidence="2" type="ORF">EGI31_16760</name>
</gene>
<evidence type="ECO:0000259" key="1">
    <source>
        <dbReference type="Pfam" id="PF18962"/>
    </source>
</evidence>
<proteinExistence type="predicted"/>
<dbReference type="Pfam" id="PF18962">
    <property type="entry name" value="Por_Secre_tail"/>
    <property type="match status" value="1"/>
</dbReference>
<sequence length="896" mass="98349">MALIFDLYLRTNRANFIYTMKKLVLLGLSLLGVSSAFSQQKYNLRTEHTKGQEIVCPASFVDRPSFVDMPAEVKAKLQNKNAKIGSGQAATFIVNYVDFPENAKAAFQRAVDIWAALLVSNVPIRVTAYWEDLGQNVLGAANTNDYYRNFPGAREVNTFYPLALAEKLAGRELNSINEDDIFCRFNSKIPWYYGTAPNVPIGTFDFTSIVLHELGHGLGFVSSMRVSGQQGFYGFGTRFNAIYDKFLQTGEGKSLIDTLTFKNPSNVLRNSLVSEDVFFVGPNTQSDVKENKALIYAPNPWESGSSISHLDDDKYGNGGINSLMTPTASLREKNLNPGPLVMKMFQDMGWKSTSIVHDALKNRALAGTIRFEANILSDTTLKPNTSKLVYLLNDAASSQAKTVELQKDPTTGKYFAVVDLPANTTKVEYYFETKDNFGLTTTSPGNAGLAASNFIYSFEIGTKDVSGPGIEHYAPDILPSTSPVSLIANVIDDFQEGIDTVYVAYSVNGVVAPSVGLKKYRPGIDNSVFSQGRGDDVAYLAENAIKNLKVGDKVTYQVIAIDKSKNKTVLPTYYAGTNQNDKPAESFYSFTVTSLKSANAIEYVTDFETTNDDFALLGFNIAQPEGFSSKSLNTSHPYTNGLGLLDPVDGGIYMPFDKNDIAMLRTPIQLKATNATITFDEVALVEPGDAGSAFGDQDFYDYVVVEGSLDGSFWFPLQDGYDSRAQTVWNTAFGSSFTSGTAGNSTAKATPAMVKRRTVQIYGSDFTSDFAGENLLIRFRMFADQWTNGWGWTIDNLYIQKDVPVVLANETNGTPGLKIFPNPTEETLKINLEVAESQNVKLEVFSLRGAKLVDELVPTDGTMLDYEIAIGNLSPGTYMVKLTEKRGSVVKKFVKK</sequence>
<evidence type="ECO:0000313" key="3">
    <source>
        <dbReference type="Proteomes" id="UP001204144"/>
    </source>
</evidence>
<evidence type="ECO:0000313" key="2">
    <source>
        <dbReference type="EMBL" id="MCP9764593.1"/>
    </source>
</evidence>
<keyword evidence="3" id="KW-1185">Reference proteome</keyword>
<reference evidence="2 3" key="1">
    <citation type="submission" date="2018-11" db="EMBL/GenBank/DDBJ databases">
        <title>Novel bacteria species description.</title>
        <authorList>
            <person name="Han J.-H."/>
        </authorList>
    </citation>
    <scope>NUCLEOTIDE SEQUENCE [LARGE SCALE GENOMIC DNA]</scope>
    <source>
        <strain evidence="2 3">KCTC23259</strain>
    </source>
</reference>
<protein>
    <submittedName>
        <fullName evidence="2">T9SS C-terminal target domain-containing protein</fullName>
    </submittedName>
</protein>
<dbReference type="InterPro" id="IPR024079">
    <property type="entry name" value="MetalloPept_cat_dom_sf"/>
</dbReference>
<dbReference type="GO" id="GO:0008237">
    <property type="term" value="F:metallopeptidase activity"/>
    <property type="evidence" value="ECO:0007669"/>
    <property type="project" value="InterPro"/>
</dbReference>
<dbReference type="Gene3D" id="3.40.390.10">
    <property type="entry name" value="Collagenase (Catalytic Domain)"/>
    <property type="match status" value="1"/>
</dbReference>
<name>A0AAE3H465_9BACT</name>
<comment type="caution">
    <text evidence="2">The sequence shown here is derived from an EMBL/GenBank/DDBJ whole genome shotgun (WGS) entry which is preliminary data.</text>
</comment>
<dbReference type="SUPFAM" id="SSF55486">
    <property type="entry name" value="Metalloproteases ('zincins'), catalytic domain"/>
    <property type="match status" value="1"/>
</dbReference>
<dbReference type="NCBIfam" id="TIGR04183">
    <property type="entry name" value="Por_Secre_tail"/>
    <property type="match status" value="1"/>
</dbReference>
<organism evidence="2 3">
    <name type="scientific">Lacihabitans soyangensis</name>
    <dbReference type="NCBI Taxonomy" id="869394"/>
    <lineage>
        <taxon>Bacteria</taxon>
        <taxon>Pseudomonadati</taxon>
        <taxon>Bacteroidota</taxon>
        <taxon>Cytophagia</taxon>
        <taxon>Cytophagales</taxon>
        <taxon>Leadbetterellaceae</taxon>
        <taxon>Lacihabitans</taxon>
    </lineage>
</organism>
<dbReference type="EMBL" id="RJUF01000174">
    <property type="protein sequence ID" value="MCP9764593.1"/>
    <property type="molecule type" value="Genomic_DNA"/>
</dbReference>
<feature type="domain" description="Secretion system C-terminal sorting" evidence="1">
    <location>
        <begin position="819"/>
        <end position="894"/>
    </location>
</feature>
<dbReference type="InterPro" id="IPR026444">
    <property type="entry name" value="Secre_tail"/>
</dbReference>
<dbReference type="Proteomes" id="UP001204144">
    <property type="component" value="Unassembled WGS sequence"/>
</dbReference>
<accession>A0AAE3H465</accession>
<dbReference type="AlphaFoldDB" id="A0AAE3H465"/>